<feature type="compositionally biased region" description="Low complexity" evidence="11">
    <location>
        <begin position="148"/>
        <end position="166"/>
    </location>
</feature>
<comment type="subunit">
    <text evidence="3">Homodimer.</text>
</comment>
<dbReference type="InterPro" id="IPR013783">
    <property type="entry name" value="Ig-like_fold"/>
</dbReference>
<dbReference type="OrthoDB" id="6123450at2759"/>
<dbReference type="SUPFAM" id="SSF49452">
    <property type="entry name" value="Starch-binding domain-like"/>
    <property type="match status" value="1"/>
</dbReference>
<gene>
    <name evidence="13" type="ORF">CEUSTIGMA_g6835.t1</name>
</gene>
<dbReference type="InterPro" id="IPR013784">
    <property type="entry name" value="Carb-bd-like_fold"/>
</dbReference>
<dbReference type="Proteomes" id="UP000232323">
    <property type="component" value="Unassembled WGS sequence"/>
</dbReference>
<sequence>MYASDIKRGGGVKNWSTRIYQKYRSFQVLASSSSSKVPFTISIKKKVSFGESIKAVGDLDIVGKWDISKGVDLKWGKGNHWTSTVEVPVGAPLRFKLVVVGEQDSVWEQGEDRKVTALGPDYGLKMSCEWGNTEGDVVESFKLVDNASSSQAGGHSSTHSASSSQSKVREEAASASSSQSKASGSSTQSTAVLERAAVSTSTSGSTAGTMSTYEEEARGAGHAWVGTEPEFVRSKKEWGPKERVNNKEGLSGVALELVTRDDKSENWLSKLDLVKTMLVDKSPMKRPGSEVMAAAYIYTTWINTGAIACAESRSHYRPNHHADLAMEMFRSLEWVIGDTSSLYSPKGTTTSPTQLAAAVMAARRMHARLPSISGEFRQSVPLTRIRDIAHRGDIPRDVKEEIKHTLQNKLHRCAGPEDLVAAERMLKRITAVPGEYSQPFVEEFKIFMKELREFFNASGLEELLARTKDGLEEQHLSALMQFQAAKAKVESSNKASVDDLMTLLFSATQARTFYVSQLSGGLRNDTTDGLLENRQRWRLADVRLEEYCFVVLSRLVNALEEQGGSGLLSKAGNQAWALPLSALAAGLRNLGLSQFRAKELLLLENELQAWHNAAPLVNSGRDNALRAKASLDRVMRVAAEYSDVVMKLYTMPASDLGKGLGVPSHMASVFGESEVRASVAFQVSKLAALMSKALRMASGQSAWDGLVTGMAVGTLREVSSLNPASVDAIVAELKGHGNGGAHSSTSQPPGFILVVAGAEGDEELGPLVPLGLRGVILRQELPHLSHLGVRARQEKVTFATLDDAEQYNQLVKPLLGRTARLEVLPGSVNLGPASDEDSKKAGKLADVQKHSSVKSESSTAGSGSEGWSGAQRITSATVVPLSKATVSTCGSKSAKCAELERLAVTSGGLFKTAKGCCLPFGTMDLAIAAAGKDVANKYKALLDELDSPSVTGLKLDDACKRMEELIRQLQLPGALLEKVRSGFQGSDCLLAVRSSANVEDLAGMSAAGLYESVVGVKADDPEAVRAAAAAVWASLYTRRAVLSRRTAGVPQHAATMAVLIQELHCPQLSFVLHTARPSDGNTGVVLVEAAPGQGETLAAATAGTPWRFEVEKRSGKVDTLVFANFSRALQLVPSRGLVEVEVDYSKQRVTVDEEYRKKTAQRLAAAGSSVEAHFNGEAQDIEGGLVTKEGEFAAHTEAEADLYIFQTRPQL</sequence>
<keyword evidence="14" id="KW-1185">Reference proteome</keyword>
<keyword evidence="9" id="KW-0460">Magnesium</keyword>
<feature type="domain" description="CBM20" evidence="12">
    <location>
        <begin position="29"/>
        <end position="132"/>
    </location>
</feature>
<dbReference type="InterPro" id="IPR002044">
    <property type="entry name" value="CBM20"/>
</dbReference>
<dbReference type="PANTHER" id="PTHR47453:SF1">
    <property type="entry name" value="PHOSPHOGLUCAN, WATER DIKINASE, CHLOROPLASTIC"/>
    <property type="match status" value="1"/>
</dbReference>
<dbReference type="Pfam" id="PF00686">
    <property type="entry name" value="CBM_20"/>
    <property type="match status" value="1"/>
</dbReference>
<organism evidence="13 14">
    <name type="scientific">Chlamydomonas eustigma</name>
    <dbReference type="NCBI Taxonomy" id="1157962"/>
    <lineage>
        <taxon>Eukaryota</taxon>
        <taxon>Viridiplantae</taxon>
        <taxon>Chlorophyta</taxon>
        <taxon>core chlorophytes</taxon>
        <taxon>Chlorophyceae</taxon>
        <taxon>CS clade</taxon>
        <taxon>Chlamydomonadales</taxon>
        <taxon>Chlamydomonadaceae</taxon>
        <taxon>Chlamydomonas</taxon>
    </lineage>
</organism>
<feature type="region of interest" description="Disordered" evidence="11">
    <location>
        <begin position="148"/>
        <end position="228"/>
    </location>
</feature>
<dbReference type="Gene3D" id="3.30.1490.20">
    <property type="entry name" value="ATP-grasp fold, A domain"/>
    <property type="match status" value="1"/>
</dbReference>
<dbReference type="SUPFAM" id="SSF56059">
    <property type="entry name" value="Glutathione synthetase ATP-binding domain-like"/>
    <property type="match status" value="1"/>
</dbReference>
<keyword evidence="8" id="KW-0067">ATP-binding</keyword>
<feature type="compositionally biased region" description="Low complexity" evidence="11">
    <location>
        <begin position="854"/>
        <end position="868"/>
    </location>
</feature>
<dbReference type="AlphaFoldDB" id="A0A250X8J3"/>
<feature type="compositionally biased region" description="Low complexity" evidence="11">
    <location>
        <begin position="199"/>
        <end position="212"/>
    </location>
</feature>
<dbReference type="InterPro" id="IPR002192">
    <property type="entry name" value="PPDK_AMP/ATP-bd"/>
</dbReference>
<keyword evidence="5" id="KW-0479">Metal-binding</keyword>
<dbReference type="STRING" id="1157962.A0A250X8J3"/>
<evidence type="ECO:0000313" key="14">
    <source>
        <dbReference type="Proteomes" id="UP000232323"/>
    </source>
</evidence>
<dbReference type="PROSITE" id="PS51166">
    <property type="entry name" value="CBM20"/>
    <property type="match status" value="1"/>
</dbReference>
<reference evidence="13 14" key="1">
    <citation type="submission" date="2017-08" db="EMBL/GenBank/DDBJ databases">
        <title>Acidophilic green algal genome provides insights into adaptation to an acidic environment.</title>
        <authorList>
            <person name="Hirooka S."/>
            <person name="Hirose Y."/>
            <person name="Kanesaki Y."/>
            <person name="Higuchi S."/>
            <person name="Fujiwara T."/>
            <person name="Onuma R."/>
            <person name="Era A."/>
            <person name="Ohbayashi R."/>
            <person name="Uzuka A."/>
            <person name="Nozaki H."/>
            <person name="Yoshikawa H."/>
            <person name="Miyagishima S.Y."/>
        </authorList>
    </citation>
    <scope>NUCLEOTIDE SEQUENCE [LARGE SCALE GENOMIC DNA]</scope>
    <source>
        <strain evidence="13 14">NIES-2499</strain>
    </source>
</reference>
<dbReference type="SMART" id="SM01065">
    <property type="entry name" value="CBM_2"/>
    <property type="match status" value="1"/>
</dbReference>
<dbReference type="GO" id="GO:0046872">
    <property type="term" value="F:metal ion binding"/>
    <property type="evidence" value="ECO:0007669"/>
    <property type="project" value="UniProtKB-KW"/>
</dbReference>
<dbReference type="GO" id="GO:0016301">
    <property type="term" value="F:kinase activity"/>
    <property type="evidence" value="ECO:0007669"/>
    <property type="project" value="UniProtKB-KW"/>
</dbReference>
<evidence type="ECO:0000256" key="11">
    <source>
        <dbReference type="SAM" id="MobiDB-lite"/>
    </source>
</evidence>
<feature type="region of interest" description="Disordered" evidence="11">
    <location>
        <begin position="826"/>
        <end position="868"/>
    </location>
</feature>
<evidence type="ECO:0000256" key="5">
    <source>
        <dbReference type="ARBA" id="ARBA00022723"/>
    </source>
</evidence>
<dbReference type="PANTHER" id="PTHR47453">
    <property type="entry name" value="PHOSPHOGLUCAN, WATER DIKINASE, CHLOROPLASTIC"/>
    <property type="match status" value="1"/>
</dbReference>
<name>A0A250X8J3_9CHLO</name>
<evidence type="ECO:0000313" key="13">
    <source>
        <dbReference type="EMBL" id="GAX79394.1"/>
    </source>
</evidence>
<dbReference type="GO" id="GO:0005524">
    <property type="term" value="F:ATP binding"/>
    <property type="evidence" value="ECO:0007669"/>
    <property type="project" value="UniProtKB-KW"/>
</dbReference>
<dbReference type="Gene3D" id="3.30.470.20">
    <property type="entry name" value="ATP-grasp fold, B domain"/>
    <property type="match status" value="1"/>
</dbReference>
<evidence type="ECO:0000256" key="8">
    <source>
        <dbReference type="ARBA" id="ARBA00022840"/>
    </source>
</evidence>
<comment type="similarity">
    <text evidence="2">Belongs to the PEP-utilizing enzyme family.</text>
</comment>
<evidence type="ECO:0000256" key="7">
    <source>
        <dbReference type="ARBA" id="ARBA00022777"/>
    </source>
</evidence>
<dbReference type="Pfam" id="PF01326">
    <property type="entry name" value="PPDK_N"/>
    <property type="match status" value="1"/>
</dbReference>
<dbReference type="EMBL" id="BEGY01000042">
    <property type="protein sequence ID" value="GAX79394.1"/>
    <property type="molecule type" value="Genomic_DNA"/>
</dbReference>
<accession>A0A250X8J3</accession>
<comment type="caution">
    <text evidence="13">The sequence shown here is derived from an EMBL/GenBank/DDBJ whole genome shotgun (WGS) entry which is preliminary data.</text>
</comment>
<dbReference type="Gene3D" id="2.60.40.10">
    <property type="entry name" value="Immunoglobulins"/>
    <property type="match status" value="1"/>
</dbReference>
<dbReference type="InterPro" id="IPR013815">
    <property type="entry name" value="ATP_grasp_subdomain_1"/>
</dbReference>
<evidence type="ECO:0000256" key="1">
    <source>
        <dbReference type="ARBA" id="ARBA00001946"/>
    </source>
</evidence>
<feature type="compositionally biased region" description="Low complexity" evidence="11">
    <location>
        <begin position="173"/>
        <end position="191"/>
    </location>
</feature>
<keyword evidence="6" id="KW-0547">Nucleotide-binding</keyword>
<keyword evidence="7" id="KW-0418">Kinase</keyword>
<keyword evidence="4" id="KW-0808">Transferase</keyword>
<evidence type="ECO:0000256" key="6">
    <source>
        <dbReference type="ARBA" id="ARBA00022741"/>
    </source>
</evidence>
<evidence type="ECO:0000256" key="10">
    <source>
        <dbReference type="ARBA" id="ARBA00023277"/>
    </source>
</evidence>
<keyword evidence="10" id="KW-0119">Carbohydrate metabolism</keyword>
<dbReference type="Pfam" id="PF22973">
    <property type="entry name" value="GWD1_pHisD"/>
    <property type="match status" value="1"/>
</dbReference>
<evidence type="ECO:0000256" key="4">
    <source>
        <dbReference type="ARBA" id="ARBA00022679"/>
    </source>
</evidence>
<proteinExistence type="inferred from homology"/>
<evidence type="ECO:0000259" key="12">
    <source>
        <dbReference type="PROSITE" id="PS51166"/>
    </source>
</evidence>
<evidence type="ECO:0000256" key="2">
    <source>
        <dbReference type="ARBA" id="ARBA00007837"/>
    </source>
</evidence>
<comment type="cofactor">
    <cofactor evidence="1">
        <name>Mg(2+)</name>
        <dbReference type="ChEBI" id="CHEBI:18420"/>
    </cofactor>
</comment>
<dbReference type="GO" id="GO:2001070">
    <property type="term" value="F:starch binding"/>
    <property type="evidence" value="ECO:0007669"/>
    <property type="project" value="InterPro"/>
</dbReference>
<evidence type="ECO:0000256" key="3">
    <source>
        <dbReference type="ARBA" id="ARBA00011738"/>
    </source>
</evidence>
<protein>
    <recommendedName>
        <fullName evidence="12">CBM20 domain-containing protein</fullName>
    </recommendedName>
</protein>
<dbReference type="InterPro" id="IPR054481">
    <property type="entry name" value="GWD1_pHisD"/>
</dbReference>
<evidence type="ECO:0000256" key="9">
    <source>
        <dbReference type="ARBA" id="ARBA00022842"/>
    </source>
</evidence>